<keyword evidence="2" id="KW-1185">Reference proteome</keyword>
<organism evidence="1 2">
    <name type="scientific">Pseudonocardia abyssalis</name>
    <dbReference type="NCBI Taxonomy" id="2792008"/>
    <lineage>
        <taxon>Bacteria</taxon>
        <taxon>Bacillati</taxon>
        <taxon>Actinomycetota</taxon>
        <taxon>Actinomycetes</taxon>
        <taxon>Pseudonocardiales</taxon>
        <taxon>Pseudonocardiaceae</taxon>
        <taxon>Pseudonocardia</taxon>
    </lineage>
</organism>
<sequence>MIERMTGLPAGVLGLRADGRLTAADYEQVITPMVDEALRAGGRMRCLIEIAPGFEGLTPDAVADDVRLGLHAFGAFDGVAVVTGPGWVAEATRWAAVLVPFPLRVFDPGEAGAAAQWLAALPADAGIALALDPATGVVTAEVTQSLRIEDFEALATTVDPWMHEKGDLPGLVLHLRGLPRWASLGALVRHVRFVVGHQGRIGRLALVTDTPVAGTLATAADHVVHPQVRAFPYAELPAAQAWAAGP</sequence>
<comment type="caution">
    <text evidence="1">The sequence shown here is derived from an EMBL/GenBank/DDBJ whole genome shotgun (WGS) entry which is preliminary data.</text>
</comment>
<name>A0ABS6UNI4_9PSEU</name>
<accession>A0ABS6UNI4</accession>
<protein>
    <submittedName>
        <fullName evidence="1">STAS/SEC14 domain-containing protein</fullName>
    </submittedName>
</protein>
<dbReference type="RefSeq" id="WP_218605159.1">
    <property type="nucleotide sequence ID" value="NZ_JADQDJ010000309.1"/>
</dbReference>
<dbReference type="Pfam" id="PF11964">
    <property type="entry name" value="SpoIIAA-like"/>
    <property type="match status" value="2"/>
</dbReference>
<proteinExistence type="predicted"/>
<dbReference type="InterPro" id="IPR021866">
    <property type="entry name" value="SpoIIAA-like"/>
</dbReference>
<dbReference type="EMBL" id="JADQDK010000001">
    <property type="protein sequence ID" value="MBW0133821.1"/>
    <property type="molecule type" value="Genomic_DNA"/>
</dbReference>
<gene>
    <name evidence="1" type="ORF">I4I81_06090</name>
</gene>
<evidence type="ECO:0000313" key="1">
    <source>
        <dbReference type="EMBL" id="MBW0133821.1"/>
    </source>
</evidence>
<evidence type="ECO:0000313" key="2">
    <source>
        <dbReference type="Proteomes" id="UP000694287"/>
    </source>
</evidence>
<reference evidence="1 2" key="1">
    <citation type="submission" date="2020-11" db="EMBL/GenBank/DDBJ databases">
        <title>Pseudonocardia abyssalis sp. nov. and Pseudonocardia oceani sp. nov., description and phylogenomic analysis of two novel actinomycetes isolated from the deep Southern Ocean.</title>
        <authorList>
            <person name="Parra J."/>
        </authorList>
    </citation>
    <scope>NUCLEOTIDE SEQUENCE [LARGE SCALE GENOMIC DNA]</scope>
    <source>
        <strain evidence="1 2">KRD-168</strain>
    </source>
</reference>
<dbReference type="Proteomes" id="UP000694287">
    <property type="component" value="Unassembled WGS sequence"/>
</dbReference>